<dbReference type="InterPro" id="IPR001907">
    <property type="entry name" value="ClpP"/>
</dbReference>
<evidence type="ECO:0000256" key="2">
    <source>
        <dbReference type="ARBA" id="ARBA00022490"/>
    </source>
</evidence>
<dbReference type="InterPro" id="IPR023562">
    <property type="entry name" value="ClpP/TepA"/>
</dbReference>
<dbReference type="GO" id="GO:0051117">
    <property type="term" value="F:ATPase binding"/>
    <property type="evidence" value="ECO:0007669"/>
    <property type="project" value="TreeGrafter"/>
</dbReference>
<dbReference type="RefSeq" id="WP_191142718.1">
    <property type="nucleotide sequence ID" value="NZ_JACXAH010000036.1"/>
</dbReference>
<keyword evidence="5" id="KW-0720">Serine protease</keyword>
<dbReference type="NCBIfam" id="NF045542">
    <property type="entry name" value="Clp_rel_HeadMat"/>
    <property type="match status" value="1"/>
</dbReference>
<keyword evidence="4" id="KW-0378">Hydrolase</keyword>
<dbReference type="Proteomes" id="UP000661691">
    <property type="component" value="Unassembled WGS sequence"/>
</dbReference>
<evidence type="ECO:0000313" key="7">
    <source>
        <dbReference type="EMBL" id="MBD1373721.1"/>
    </source>
</evidence>
<evidence type="ECO:0000256" key="3">
    <source>
        <dbReference type="ARBA" id="ARBA00022670"/>
    </source>
</evidence>
<dbReference type="GO" id="GO:0006515">
    <property type="term" value="P:protein quality control for misfolded or incompletely synthesized proteins"/>
    <property type="evidence" value="ECO:0007669"/>
    <property type="project" value="TreeGrafter"/>
</dbReference>
<dbReference type="AlphaFoldDB" id="A0A926N824"/>
<dbReference type="Gene3D" id="3.90.226.10">
    <property type="entry name" value="2-enoyl-CoA Hydratase, Chain A, domain 1"/>
    <property type="match status" value="1"/>
</dbReference>
<dbReference type="CDD" id="cd07016">
    <property type="entry name" value="S14_ClpP_1"/>
    <property type="match status" value="1"/>
</dbReference>
<keyword evidence="8" id="KW-1185">Reference proteome</keyword>
<dbReference type="InterPro" id="IPR029045">
    <property type="entry name" value="ClpP/crotonase-like_dom_sf"/>
</dbReference>
<protein>
    <recommendedName>
        <fullName evidence="6">ATP-dependent Clp protease proteolytic subunit</fullName>
    </recommendedName>
</protein>
<name>A0A926N824_9BACL</name>
<accession>A0A926N824</accession>
<comment type="similarity">
    <text evidence="1 6">Belongs to the peptidase S14 family.</text>
</comment>
<evidence type="ECO:0000256" key="4">
    <source>
        <dbReference type="ARBA" id="ARBA00022801"/>
    </source>
</evidence>
<keyword evidence="3 7" id="KW-0645">Protease</keyword>
<organism evidence="7 8">
    <name type="scientific">Polycladospora coralii</name>
    <dbReference type="NCBI Taxonomy" id="2771432"/>
    <lineage>
        <taxon>Bacteria</taxon>
        <taxon>Bacillati</taxon>
        <taxon>Bacillota</taxon>
        <taxon>Bacilli</taxon>
        <taxon>Bacillales</taxon>
        <taxon>Thermoactinomycetaceae</taxon>
        <taxon>Polycladospora</taxon>
    </lineage>
</organism>
<evidence type="ECO:0000256" key="1">
    <source>
        <dbReference type="ARBA" id="ARBA00007039"/>
    </source>
</evidence>
<evidence type="ECO:0000256" key="5">
    <source>
        <dbReference type="ARBA" id="ARBA00022825"/>
    </source>
</evidence>
<evidence type="ECO:0000256" key="6">
    <source>
        <dbReference type="RuleBase" id="RU003567"/>
    </source>
</evidence>
<proteinExistence type="inferred from homology"/>
<gene>
    <name evidence="7" type="ORF">IC620_15350</name>
</gene>
<comment type="caution">
    <text evidence="7">The sequence shown here is derived from an EMBL/GenBank/DDBJ whole genome shotgun (WGS) entry which is preliminary data.</text>
</comment>
<dbReference type="SUPFAM" id="SSF52096">
    <property type="entry name" value="ClpP/crotonase"/>
    <property type="match status" value="1"/>
</dbReference>
<sequence>MKKFWECKSSTESSGELYIYGEIVSYKWDDTDTTAKSFKADLDGLGDITELNIYINSPGGSVFQGIAIYNIIKRHKAKVNIHIDGLAASIASVIAMAGDTVHMPENAMMMIHNPWTVAMGNASDLRKIADDLDKTRETLIQSYLSKSGDKLDLGKLEPLLDAETWLTAQECYDYGLCNMVGESKEIVASIDGEFMKKYQNTPERLLKASKYQQKTNENEKELRKKMIQEATANIENINFYLEGLR</sequence>
<evidence type="ECO:0000313" key="8">
    <source>
        <dbReference type="Proteomes" id="UP000661691"/>
    </source>
</evidence>
<dbReference type="PANTHER" id="PTHR10381">
    <property type="entry name" value="ATP-DEPENDENT CLP PROTEASE PROTEOLYTIC SUBUNIT"/>
    <property type="match status" value="1"/>
</dbReference>
<dbReference type="PRINTS" id="PR00127">
    <property type="entry name" value="CLPPROTEASEP"/>
</dbReference>
<keyword evidence="2" id="KW-0963">Cytoplasm</keyword>
<dbReference type="GO" id="GO:0004176">
    <property type="term" value="F:ATP-dependent peptidase activity"/>
    <property type="evidence" value="ECO:0007669"/>
    <property type="project" value="InterPro"/>
</dbReference>
<dbReference type="Pfam" id="PF00574">
    <property type="entry name" value="CLP_protease"/>
    <property type="match status" value="1"/>
</dbReference>
<dbReference type="GO" id="GO:0004252">
    <property type="term" value="F:serine-type endopeptidase activity"/>
    <property type="evidence" value="ECO:0007669"/>
    <property type="project" value="InterPro"/>
</dbReference>
<dbReference type="PANTHER" id="PTHR10381:SF70">
    <property type="entry name" value="ATP-DEPENDENT CLP PROTEASE PROTEOLYTIC SUBUNIT"/>
    <property type="match status" value="1"/>
</dbReference>
<dbReference type="EMBL" id="JACXAH010000036">
    <property type="protein sequence ID" value="MBD1373721.1"/>
    <property type="molecule type" value="Genomic_DNA"/>
</dbReference>
<reference evidence="7" key="1">
    <citation type="submission" date="2020-09" db="EMBL/GenBank/DDBJ databases">
        <title>A novel bacterium of genus Hazenella, isolated from South China Sea.</title>
        <authorList>
            <person name="Huang H."/>
            <person name="Mo K."/>
            <person name="Hu Y."/>
        </authorList>
    </citation>
    <scope>NUCLEOTIDE SEQUENCE</scope>
    <source>
        <strain evidence="7">IB182357</strain>
    </source>
</reference>
<dbReference type="GO" id="GO:0009368">
    <property type="term" value="C:endopeptidase Clp complex"/>
    <property type="evidence" value="ECO:0007669"/>
    <property type="project" value="TreeGrafter"/>
</dbReference>